<dbReference type="Pfam" id="PF14208">
    <property type="entry name" value="DUF4320"/>
    <property type="match status" value="1"/>
</dbReference>
<gene>
    <name evidence="2" type="ORF">PDUR_19310</name>
</gene>
<dbReference type="EMBL" id="CP009288">
    <property type="protein sequence ID" value="AIQ13823.1"/>
    <property type="molecule type" value="Genomic_DNA"/>
</dbReference>
<accession>A0A089HTZ2</accession>
<dbReference type="STRING" id="44251.PDUR_19310"/>
<dbReference type="Proteomes" id="UP000029409">
    <property type="component" value="Chromosome"/>
</dbReference>
<evidence type="ECO:0000313" key="2">
    <source>
        <dbReference type="EMBL" id="AIQ13823.1"/>
    </source>
</evidence>
<dbReference type="InterPro" id="IPR025469">
    <property type="entry name" value="DUF4320"/>
</dbReference>
<dbReference type="eggNOG" id="ENOG502ZQ9I">
    <property type="taxonomic scope" value="Bacteria"/>
</dbReference>
<sequence>MPSILRGKRGEGYVDVVVLVLAAMLCVALVIKVIPVFIVKHQLDTFATELAREAEISGRAGPETSQREAELQVQTGLHPTVSWSRTGQIQINEEVTVTLQTTVNIGLFGSFGSFPIGLTAKATGKSEVFWK</sequence>
<keyword evidence="1" id="KW-1133">Transmembrane helix</keyword>
<organism evidence="2 3">
    <name type="scientific">Paenibacillus durus</name>
    <name type="common">Paenibacillus azotofixans</name>
    <dbReference type="NCBI Taxonomy" id="44251"/>
    <lineage>
        <taxon>Bacteria</taxon>
        <taxon>Bacillati</taxon>
        <taxon>Bacillota</taxon>
        <taxon>Bacilli</taxon>
        <taxon>Bacillales</taxon>
        <taxon>Paenibacillaceae</taxon>
        <taxon>Paenibacillus</taxon>
    </lineage>
</organism>
<protein>
    <recommendedName>
        <fullName evidence="4">DUF4320 family protein</fullName>
    </recommendedName>
</protein>
<dbReference type="OrthoDB" id="9800249at2"/>
<keyword evidence="1" id="KW-0472">Membrane</keyword>
<feature type="transmembrane region" description="Helical" evidence="1">
    <location>
        <begin position="12"/>
        <end position="38"/>
    </location>
</feature>
<reference evidence="2 3" key="1">
    <citation type="submission" date="2014-08" db="EMBL/GenBank/DDBJ databases">
        <title>Comparative genomics of the Paenibacillus odorifer group.</title>
        <authorList>
            <person name="den Bakker H.C."/>
            <person name="Tsai Y.-C."/>
            <person name="Martin N."/>
            <person name="Korlach J."/>
            <person name="Wiedmann M."/>
        </authorList>
    </citation>
    <scope>NUCLEOTIDE SEQUENCE [LARGE SCALE GENOMIC DNA]</scope>
    <source>
        <strain evidence="2 3">DSM 1735</strain>
    </source>
</reference>
<proteinExistence type="predicted"/>
<dbReference type="KEGG" id="pdu:PDUR_19310"/>
<evidence type="ECO:0000313" key="3">
    <source>
        <dbReference type="Proteomes" id="UP000029409"/>
    </source>
</evidence>
<dbReference type="AlphaFoldDB" id="A0A089HTZ2"/>
<name>A0A089HTZ2_PAEDU</name>
<keyword evidence="3" id="KW-1185">Reference proteome</keyword>
<evidence type="ECO:0000256" key="1">
    <source>
        <dbReference type="SAM" id="Phobius"/>
    </source>
</evidence>
<evidence type="ECO:0008006" key="4">
    <source>
        <dbReference type="Google" id="ProtNLM"/>
    </source>
</evidence>
<dbReference type="RefSeq" id="WP_042207619.1">
    <property type="nucleotide sequence ID" value="NZ_CP009288.1"/>
</dbReference>
<keyword evidence="1" id="KW-0812">Transmembrane</keyword>